<keyword evidence="1" id="KW-0614">Plasmid</keyword>
<evidence type="ECO:0000313" key="2">
    <source>
        <dbReference type="Proteomes" id="UP000194143"/>
    </source>
</evidence>
<geneLocation type="plasmid" evidence="1 2">
    <name>poh1</name>
</geneLocation>
<protein>
    <submittedName>
        <fullName evidence="1">Uncharacterized protein</fullName>
    </submittedName>
</protein>
<dbReference type="Pfam" id="PF10083">
    <property type="entry name" value="DUF2321"/>
    <property type="match status" value="1"/>
</dbReference>
<dbReference type="InterPro" id="IPR016891">
    <property type="entry name" value="DUF2321"/>
</dbReference>
<dbReference type="Proteomes" id="UP000194143">
    <property type="component" value="Plasmid poh1"/>
</dbReference>
<keyword evidence="2" id="KW-1185">Reference proteome</keyword>
<proteinExistence type="predicted"/>
<name>A0A1W6WX36_BACTU</name>
<sequence length="180" mass="20252">MREEGYKMRQDDYWYTPRQEKSWYDTAQVCVNGHTINDTYIKYPDRNQKFCDKCGEKTITTCQGCNTSIRGEYHVPGVASIGFTYTPPGYCHECGKAYPWTEAAIEAAKELAKEVEGLTPEEQELLSKSIDEIVKNGPKTVVATTRFKKLATKFGSGIGTAFKDILVDVVSEGVKKSLWP</sequence>
<gene>
    <name evidence="1" type="ORF">CAB88_29370</name>
</gene>
<accession>A0A1W6WX36</accession>
<evidence type="ECO:0000313" key="1">
    <source>
        <dbReference type="EMBL" id="ARP61148.1"/>
    </source>
</evidence>
<organism evidence="1 2">
    <name type="scientific">Bacillus thuringiensis</name>
    <dbReference type="NCBI Taxonomy" id="1428"/>
    <lineage>
        <taxon>Bacteria</taxon>
        <taxon>Bacillati</taxon>
        <taxon>Bacillota</taxon>
        <taxon>Bacilli</taxon>
        <taxon>Bacillales</taxon>
        <taxon>Bacillaceae</taxon>
        <taxon>Bacillus</taxon>
        <taxon>Bacillus cereus group</taxon>
    </lineage>
</organism>
<reference evidence="1 2" key="1">
    <citation type="submission" date="2017-04" db="EMBL/GenBank/DDBJ databases">
        <title>Complete Genome Sequence of Bacillus thuringiensis type Strain ATCC 10792.</title>
        <authorList>
            <person name="Oh D.-H."/>
            <person name="Park B.-J."/>
            <person name="Shuai W."/>
            <person name="Chelliah R."/>
        </authorList>
    </citation>
    <scope>NUCLEOTIDE SEQUENCE [LARGE SCALE GENOMIC DNA]</scope>
    <source>
        <strain evidence="1 2">ATCC 10792</strain>
        <plasmid evidence="1 2">poh1</plasmid>
    </source>
</reference>
<dbReference type="AlphaFoldDB" id="A0A1W6WX36"/>
<dbReference type="EMBL" id="CP021062">
    <property type="protein sequence ID" value="ARP61148.1"/>
    <property type="molecule type" value="Genomic_DNA"/>
</dbReference>